<keyword evidence="3" id="KW-1185">Reference proteome</keyword>
<accession>A0A8T2N2D6</accession>
<keyword evidence="1" id="KW-0472">Membrane</keyword>
<organism evidence="2 3">
    <name type="scientific">Albula glossodonta</name>
    <name type="common">roundjaw bonefish</name>
    <dbReference type="NCBI Taxonomy" id="121402"/>
    <lineage>
        <taxon>Eukaryota</taxon>
        <taxon>Metazoa</taxon>
        <taxon>Chordata</taxon>
        <taxon>Craniata</taxon>
        <taxon>Vertebrata</taxon>
        <taxon>Euteleostomi</taxon>
        <taxon>Actinopterygii</taxon>
        <taxon>Neopterygii</taxon>
        <taxon>Teleostei</taxon>
        <taxon>Albuliformes</taxon>
        <taxon>Albulidae</taxon>
        <taxon>Albula</taxon>
    </lineage>
</organism>
<keyword evidence="1" id="KW-1133">Transmembrane helix</keyword>
<protein>
    <submittedName>
        <fullName evidence="2">Uncharacterized protein</fullName>
    </submittedName>
</protein>
<reference evidence="2" key="1">
    <citation type="thesis" date="2021" institute="BYU ScholarsArchive" country="Provo, UT, USA">
        <title>Applications of and Algorithms for Genome Assembly and Genomic Analyses with an Emphasis on Marine Teleosts.</title>
        <authorList>
            <person name="Pickett B.D."/>
        </authorList>
    </citation>
    <scope>NUCLEOTIDE SEQUENCE</scope>
    <source>
        <strain evidence="2">HI-2016</strain>
    </source>
</reference>
<name>A0A8T2N2D6_9TELE</name>
<sequence length="61" mass="6110">MLQTGYPGNVNATMLQTSYPGNSDAAMLQQGPSATNLIIGSIAGAILVAAIVLGGTGWGFK</sequence>
<evidence type="ECO:0000313" key="2">
    <source>
        <dbReference type="EMBL" id="KAG9334056.1"/>
    </source>
</evidence>
<keyword evidence="1" id="KW-0812">Transmembrane</keyword>
<evidence type="ECO:0000256" key="1">
    <source>
        <dbReference type="SAM" id="Phobius"/>
    </source>
</evidence>
<dbReference type="EMBL" id="JAFBMS010000165">
    <property type="protein sequence ID" value="KAG9334056.1"/>
    <property type="molecule type" value="Genomic_DNA"/>
</dbReference>
<evidence type="ECO:0000313" key="3">
    <source>
        <dbReference type="Proteomes" id="UP000824540"/>
    </source>
</evidence>
<dbReference type="Proteomes" id="UP000824540">
    <property type="component" value="Unassembled WGS sequence"/>
</dbReference>
<gene>
    <name evidence="2" type="ORF">JZ751_009219</name>
</gene>
<dbReference type="AlphaFoldDB" id="A0A8T2N2D6"/>
<comment type="caution">
    <text evidence="2">The sequence shown here is derived from an EMBL/GenBank/DDBJ whole genome shotgun (WGS) entry which is preliminary data.</text>
</comment>
<feature type="transmembrane region" description="Helical" evidence="1">
    <location>
        <begin position="37"/>
        <end position="60"/>
    </location>
</feature>
<proteinExistence type="predicted"/>